<keyword evidence="1" id="KW-0677">Repeat</keyword>
<organism evidence="5 6">
    <name type="scientific">Conidiobolus coronatus (strain ATCC 28846 / CBS 209.66 / NRRL 28638)</name>
    <name type="common">Delacroixia coronata</name>
    <dbReference type="NCBI Taxonomy" id="796925"/>
    <lineage>
        <taxon>Eukaryota</taxon>
        <taxon>Fungi</taxon>
        <taxon>Fungi incertae sedis</taxon>
        <taxon>Zoopagomycota</taxon>
        <taxon>Entomophthoromycotina</taxon>
        <taxon>Entomophthoromycetes</taxon>
        <taxon>Entomophthorales</taxon>
        <taxon>Ancylistaceae</taxon>
        <taxon>Conidiobolus</taxon>
    </lineage>
</organism>
<dbReference type="PROSITE" id="PS50084">
    <property type="entry name" value="KH_TYPE_1"/>
    <property type="match status" value="3"/>
</dbReference>
<dbReference type="AlphaFoldDB" id="A0A137NW92"/>
<dbReference type="GO" id="GO:0003723">
    <property type="term" value="F:RNA binding"/>
    <property type="evidence" value="ECO:0007669"/>
    <property type="project" value="UniProtKB-UniRule"/>
</dbReference>
<feature type="region of interest" description="Disordered" evidence="3">
    <location>
        <begin position="1"/>
        <end position="40"/>
    </location>
</feature>
<keyword evidence="2" id="KW-0694">RNA-binding</keyword>
<dbReference type="EMBL" id="KQ964679">
    <property type="protein sequence ID" value="KXN66899.1"/>
    <property type="molecule type" value="Genomic_DNA"/>
</dbReference>
<dbReference type="Proteomes" id="UP000070444">
    <property type="component" value="Unassembled WGS sequence"/>
</dbReference>
<dbReference type="OrthoDB" id="442947at2759"/>
<dbReference type="InterPro" id="IPR004088">
    <property type="entry name" value="KH_dom_type_1"/>
</dbReference>
<feature type="domain" description="K Homology" evidence="4">
    <location>
        <begin position="299"/>
        <end position="370"/>
    </location>
</feature>
<evidence type="ECO:0000313" key="6">
    <source>
        <dbReference type="Proteomes" id="UP000070444"/>
    </source>
</evidence>
<protein>
    <recommendedName>
        <fullName evidence="4">K Homology domain-containing protein</fullName>
    </recommendedName>
</protein>
<sequence length="378" mass="41749">MSDDDTLERKRFHEADELNFIPEEETTRNKRPTLANEELNGNSQNTQRFCLRSLVYTKEAGIIIGKGGKSISEIRDYSSSKVTVSEAVPTAIERVLTVVGSSDNVKNSDGTTTLRFLIPNSKMGILIGKGGSKIKELQELSQVKLNASDKMLPQSTERILTLNGTPNQIQNALISIISTLRDLPERIVGLIHYKPLPAAQLSPFQLQDAYMFNGTGGFPVNHQPFHPGQQPFNNPRNQRRPYNNMNHPMPYPMYPSFMMVPGQPPFPHPQSFRYPPNPMVGGVPPVTPQPAAGNGFQNGSQVQHVYIPSDMVGCVIGKGGSAINEIRNQSGAYIKIEEGEGSSSNERLVTINGSPRANNLAIQLLHAKLEKEKNKVRR</sequence>
<proteinExistence type="predicted"/>
<dbReference type="InterPro" id="IPR036612">
    <property type="entry name" value="KH_dom_type_1_sf"/>
</dbReference>
<evidence type="ECO:0000256" key="3">
    <source>
        <dbReference type="SAM" id="MobiDB-lite"/>
    </source>
</evidence>
<evidence type="ECO:0000313" key="5">
    <source>
        <dbReference type="EMBL" id="KXN66899.1"/>
    </source>
</evidence>
<evidence type="ECO:0000259" key="4">
    <source>
        <dbReference type="SMART" id="SM00322"/>
    </source>
</evidence>
<dbReference type="STRING" id="796925.A0A137NW92"/>
<keyword evidence="6" id="KW-1185">Reference proteome</keyword>
<feature type="domain" description="K Homology" evidence="4">
    <location>
        <begin position="43"/>
        <end position="104"/>
    </location>
</feature>
<feature type="compositionally biased region" description="Basic and acidic residues" evidence="3">
    <location>
        <begin position="7"/>
        <end position="16"/>
    </location>
</feature>
<evidence type="ECO:0000256" key="2">
    <source>
        <dbReference type="PROSITE-ProRule" id="PRU00117"/>
    </source>
</evidence>
<dbReference type="InterPro" id="IPR004087">
    <property type="entry name" value="KH_dom"/>
</dbReference>
<dbReference type="SMART" id="SM00322">
    <property type="entry name" value="KH"/>
    <property type="match status" value="3"/>
</dbReference>
<feature type="domain" description="K Homology" evidence="4">
    <location>
        <begin position="110"/>
        <end position="181"/>
    </location>
</feature>
<dbReference type="OMA" id="GKAGHRI"/>
<name>A0A137NW92_CONC2</name>
<dbReference type="SUPFAM" id="SSF54791">
    <property type="entry name" value="Eukaryotic type KH-domain (KH-domain type I)"/>
    <property type="match status" value="3"/>
</dbReference>
<dbReference type="PANTHER" id="PTHR10288">
    <property type="entry name" value="KH DOMAIN CONTAINING RNA BINDING PROTEIN"/>
    <property type="match status" value="1"/>
</dbReference>
<gene>
    <name evidence="5" type="ORF">CONCODRAFT_80363</name>
</gene>
<accession>A0A137NW92</accession>
<dbReference type="Pfam" id="PF00013">
    <property type="entry name" value="KH_1"/>
    <property type="match status" value="3"/>
</dbReference>
<dbReference type="Gene3D" id="3.30.1370.10">
    <property type="entry name" value="K Homology domain, type 1"/>
    <property type="match status" value="3"/>
</dbReference>
<reference evidence="5 6" key="1">
    <citation type="journal article" date="2015" name="Genome Biol. Evol.">
        <title>Phylogenomic analyses indicate that early fungi evolved digesting cell walls of algal ancestors of land plants.</title>
        <authorList>
            <person name="Chang Y."/>
            <person name="Wang S."/>
            <person name="Sekimoto S."/>
            <person name="Aerts A.L."/>
            <person name="Choi C."/>
            <person name="Clum A."/>
            <person name="LaButti K.M."/>
            <person name="Lindquist E.A."/>
            <person name="Yee Ngan C."/>
            <person name="Ohm R.A."/>
            <person name="Salamov A.A."/>
            <person name="Grigoriev I.V."/>
            <person name="Spatafora J.W."/>
            <person name="Berbee M.L."/>
        </authorList>
    </citation>
    <scope>NUCLEOTIDE SEQUENCE [LARGE SCALE GENOMIC DNA]</scope>
    <source>
        <strain evidence="5 6">NRRL 28638</strain>
    </source>
</reference>
<evidence type="ECO:0000256" key="1">
    <source>
        <dbReference type="ARBA" id="ARBA00022737"/>
    </source>
</evidence>